<gene>
    <name evidence="6" type="ORF">RclHR1_02620002</name>
</gene>
<feature type="transmembrane region" description="Helical" evidence="5">
    <location>
        <begin position="47"/>
        <end position="65"/>
    </location>
</feature>
<dbReference type="NCBIfam" id="TIGR01197">
    <property type="entry name" value="nramp"/>
    <property type="match status" value="1"/>
</dbReference>
<dbReference type="GO" id="GO:0030026">
    <property type="term" value="P:intracellular manganese ion homeostasis"/>
    <property type="evidence" value="ECO:0007669"/>
    <property type="project" value="TreeGrafter"/>
</dbReference>
<dbReference type="PANTHER" id="PTHR11706:SF101">
    <property type="entry name" value="MANGANESE TRANSPORTER SMF1"/>
    <property type="match status" value="1"/>
</dbReference>
<feature type="transmembrane region" description="Helical" evidence="5">
    <location>
        <begin position="364"/>
        <end position="387"/>
    </location>
</feature>
<evidence type="ECO:0000256" key="1">
    <source>
        <dbReference type="ARBA" id="ARBA00004141"/>
    </source>
</evidence>
<evidence type="ECO:0000313" key="6">
    <source>
        <dbReference type="EMBL" id="GBB95811.1"/>
    </source>
</evidence>
<reference evidence="6 7" key="1">
    <citation type="submission" date="2017-11" db="EMBL/GenBank/DDBJ databases">
        <title>The genome of Rhizophagus clarus HR1 reveals common genetic basis of auxotrophy among arbuscular mycorrhizal fungi.</title>
        <authorList>
            <person name="Kobayashi Y."/>
        </authorList>
    </citation>
    <scope>NUCLEOTIDE SEQUENCE [LARGE SCALE GENOMIC DNA]</scope>
    <source>
        <strain evidence="6 7">HR1</strain>
    </source>
</reference>
<dbReference type="GO" id="GO:0005384">
    <property type="term" value="F:manganese ion transmembrane transporter activity"/>
    <property type="evidence" value="ECO:0007669"/>
    <property type="project" value="TreeGrafter"/>
</dbReference>
<dbReference type="STRING" id="94130.A0A2Z6RFV7"/>
<dbReference type="GO" id="GO:0005886">
    <property type="term" value="C:plasma membrane"/>
    <property type="evidence" value="ECO:0007669"/>
    <property type="project" value="TreeGrafter"/>
</dbReference>
<protein>
    <recommendedName>
        <fullName evidence="8">Natural resistance-associated macrophage protein</fullName>
    </recommendedName>
</protein>
<name>A0A2Z6RFV7_9GLOM</name>
<dbReference type="NCBIfam" id="NF001923">
    <property type="entry name" value="PRK00701.1"/>
    <property type="match status" value="1"/>
</dbReference>
<organism evidence="6 7">
    <name type="scientific">Rhizophagus clarus</name>
    <dbReference type="NCBI Taxonomy" id="94130"/>
    <lineage>
        <taxon>Eukaryota</taxon>
        <taxon>Fungi</taxon>
        <taxon>Fungi incertae sedis</taxon>
        <taxon>Mucoromycota</taxon>
        <taxon>Glomeromycotina</taxon>
        <taxon>Glomeromycetes</taxon>
        <taxon>Glomerales</taxon>
        <taxon>Glomeraceae</taxon>
        <taxon>Rhizophagus</taxon>
    </lineage>
</organism>
<sequence length="458" mass="52030">MNINLLKKIKKFLSFFGPGYVIAVGYLDPGNWATDLSAGSQFGYELLFVLFFSNIMVIILQLLSIKLGLVTGFDLSQACKVFWPKYVNFVLYVLCEIAIITCDLAYVIGSVMGLKLLFSIPLPWGVAITTMNVMIILLFYHEDDTRGIRILESMVMTLIGIVGICFIIELIYSKPDGKEVLKGFIPNINIFTNSSKLYITIGIIGATVMPHNLYLHSHLIKYRKFEKNEDIEKVKLIKNMIKLSIIDLIIALIIALFINISIFIVSAKFYYTDHKTTTVANFYDTYELLKNFLGKVVATIFALALLLSGQSSALSTTITGQVVMEGFIGLKIKTPWIRSLIARSFAILPAMIIAIIRGDEGLNQLLIATQVILSIYLPFVIIPLIYFTSIKKMMRIDITEEAIKNEQEIKKEGKEEEDFEEKYFYDFSNSIYLTFISCIICIIQLILNIYLIYYIIFK</sequence>
<feature type="transmembrane region" description="Helical" evidence="5">
    <location>
        <begin position="12"/>
        <end position="27"/>
    </location>
</feature>
<keyword evidence="3 5" id="KW-1133">Transmembrane helix</keyword>
<feature type="transmembrane region" description="Helical" evidence="5">
    <location>
        <begin position="431"/>
        <end position="456"/>
    </location>
</feature>
<dbReference type="GO" id="GO:0034755">
    <property type="term" value="P:iron ion transmembrane transport"/>
    <property type="evidence" value="ECO:0007669"/>
    <property type="project" value="TreeGrafter"/>
</dbReference>
<evidence type="ECO:0000256" key="4">
    <source>
        <dbReference type="ARBA" id="ARBA00023136"/>
    </source>
</evidence>
<dbReference type="Proteomes" id="UP000247702">
    <property type="component" value="Unassembled WGS sequence"/>
</dbReference>
<dbReference type="PANTHER" id="PTHR11706">
    <property type="entry name" value="SOLUTE CARRIER PROTEIN FAMILY 11 MEMBER"/>
    <property type="match status" value="1"/>
</dbReference>
<accession>A0A2Z6RFV7</accession>
<proteinExistence type="predicted"/>
<comment type="subcellular location">
    <subcellularLocation>
        <location evidence="1">Membrane</location>
        <topology evidence="1">Multi-pass membrane protein</topology>
    </subcellularLocation>
</comment>
<dbReference type="AlphaFoldDB" id="A0A2Z6RFV7"/>
<feature type="transmembrane region" description="Helical" evidence="5">
    <location>
        <begin position="153"/>
        <end position="172"/>
    </location>
</feature>
<dbReference type="EMBL" id="BEXD01001802">
    <property type="protein sequence ID" value="GBB95811.1"/>
    <property type="molecule type" value="Genomic_DNA"/>
</dbReference>
<feature type="transmembrane region" description="Helical" evidence="5">
    <location>
        <begin position="120"/>
        <end position="141"/>
    </location>
</feature>
<dbReference type="InterPro" id="IPR001046">
    <property type="entry name" value="NRAMP_fam"/>
</dbReference>
<feature type="transmembrane region" description="Helical" evidence="5">
    <location>
        <begin position="291"/>
        <end position="308"/>
    </location>
</feature>
<feature type="transmembrane region" description="Helical" evidence="5">
    <location>
        <begin position="86"/>
        <end position="108"/>
    </location>
</feature>
<evidence type="ECO:0008006" key="8">
    <source>
        <dbReference type="Google" id="ProtNLM"/>
    </source>
</evidence>
<evidence type="ECO:0000313" key="7">
    <source>
        <dbReference type="Proteomes" id="UP000247702"/>
    </source>
</evidence>
<dbReference type="GO" id="GO:0015086">
    <property type="term" value="F:cadmium ion transmembrane transporter activity"/>
    <property type="evidence" value="ECO:0007669"/>
    <property type="project" value="TreeGrafter"/>
</dbReference>
<dbReference type="NCBIfam" id="NF037982">
    <property type="entry name" value="Nramp_1"/>
    <property type="match status" value="1"/>
</dbReference>
<keyword evidence="7" id="KW-1185">Reference proteome</keyword>
<dbReference type="PRINTS" id="PR00447">
    <property type="entry name" value="NATRESASSCMP"/>
</dbReference>
<keyword evidence="4 5" id="KW-0472">Membrane</keyword>
<evidence type="ECO:0000256" key="5">
    <source>
        <dbReference type="SAM" id="Phobius"/>
    </source>
</evidence>
<evidence type="ECO:0000256" key="3">
    <source>
        <dbReference type="ARBA" id="ARBA00022989"/>
    </source>
</evidence>
<feature type="transmembrane region" description="Helical" evidence="5">
    <location>
        <begin position="197"/>
        <end position="215"/>
    </location>
</feature>
<comment type="caution">
    <text evidence="6">The sequence shown here is derived from an EMBL/GenBank/DDBJ whole genome shotgun (WGS) entry which is preliminary data.</text>
</comment>
<keyword evidence="2 5" id="KW-0812">Transmembrane</keyword>
<feature type="transmembrane region" description="Helical" evidence="5">
    <location>
        <begin position="340"/>
        <end position="358"/>
    </location>
</feature>
<dbReference type="Pfam" id="PF01566">
    <property type="entry name" value="Nramp"/>
    <property type="match status" value="1"/>
</dbReference>
<feature type="transmembrane region" description="Helical" evidence="5">
    <location>
        <begin position="245"/>
        <end position="271"/>
    </location>
</feature>
<evidence type="ECO:0000256" key="2">
    <source>
        <dbReference type="ARBA" id="ARBA00022692"/>
    </source>
</evidence>